<keyword evidence="5" id="KW-1185">Reference proteome</keyword>
<dbReference type="InterPro" id="IPR051121">
    <property type="entry name" value="FAH"/>
</dbReference>
<dbReference type="Pfam" id="PF01557">
    <property type="entry name" value="FAA_hydrolase"/>
    <property type="match status" value="1"/>
</dbReference>
<dbReference type="Gene3D" id="3.90.850.10">
    <property type="entry name" value="Fumarylacetoacetase-like, C-terminal domain"/>
    <property type="match status" value="1"/>
</dbReference>
<organism evidence="4 5">
    <name type="scientific">Agrococcus jejuensis</name>
    <dbReference type="NCBI Taxonomy" id="399736"/>
    <lineage>
        <taxon>Bacteria</taxon>
        <taxon>Bacillati</taxon>
        <taxon>Actinomycetota</taxon>
        <taxon>Actinomycetes</taxon>
        <taxon>Micrococcales</taxon>
        <taxon>Microbacteriaceae</taxon>
        <taxon>Agrococcus</taxon>
    </lineage>
</organism>
<dbReference type="STRING" id="399736.SAMN04489720_2542"/>
<reference evidence="5" key="1">
    <citation type="submission" date="2016-10" db="EMBL/GenBank/DDBJ databases">
        <authorList>
            <person name="Varghese N."/>
            <person name="Submissions S."/>
        </authorList>
    </citation>
    <scope>NUCLEOTIDE SEQUENCE [LARGE SCALE GENOMIC DNA]</scope>
    <source>
        <strain evidence="5">DSM 22002</strain>
    </source>
</reference>
<dbReference type="SUPFAM" id="SSF56529">
    <property type="entry name" value="FAH"/>
    <property type="match status" value="1"/>
</dbReference>
<dbReference type="InterPro" id="IPR036663">
    <property type="entry name" value="Fumarylacetoacetase_C_sf"/>
</dbReference>
<keyword evidence="2" id="KW-0479">Metal-binding</keyword>
<gene>
    <name evidence="4" type="ORF">SAMN04489720_2542</name>
</gene>
<evidence type="ECO:0000259" key="3">
    <source>
        <dbReference type="Pfam" id="PF01557"/>
    </source>
</evidence>
<sequence>MRIARTLVDGVATWIGAEGPDAPWRPIADPYAAFAAGADPAPLGEALAGVAADGPELLAPCAPLAIVGIAQNRTQNDHPLPVQGWLKSPRTVVASGVPVDARRDAGRLVVEAELALVVGSDLFQASVDEAMAGILGYTAVNDVSYPDRSLVDQRNFEAKGGIGATPLGPWIETGPIGDVPIRMTVGGVDVVDTTSGALPVSLAECVAYVSHWLPLGPGDVIMTGAPFSNAPAQPGDRVDIRVGDVSLTTQLH</sequence>
<accession>A0A1G8FN12</accession>
<evidence type="ECO:0000313" key="4">
    <source>
        <dbReference type="EMBL" id="SDH83479.1"/>
    </source>
</evidence>
<evidence type="ECO:0000313" key="5">
    <source>
        <dbReference type="Proteomes" id="UP000198822"/>
    </source>
</evidence>
<dbReference type="GO" id="GO:0003824">
    <property type="term" value="F:catalytic activity"/>
    <property type="evidence" value="ECO:0007669"/>
    <property type="project" value="InterPro"/>
</dbReference>
<dbReference type="EMBL" id="LT629695">
    <property type="protein sequence ID" value="SDH83479.1"/>
    <property type="molecule type" value="Genomic_DNA"/>
</dbReference>
<dbReference type="GO" id="GO:0046872">
    <property type="term" value="F:metal ion binding"/>
    <property type="evidence" value="ECO:0007669"/>
    <property type="project" value="UniProtKB-KW"/>
</dbReference>
<dbReference type="PANTHER" id="PTHR42796:SF4">
    <property type="entry name" value="FUMARYLACETOACETATE HYDROLASE DOMAIN-CONTAINING PROTEIN 2A"/>
    <property type="match status" value="1"/>
</dbReference>
<dbReference type="OrthoDB" id="9805307at2"/>
<dbReference type="GO" id="GO:0044281">
    <property type="term" value="P:small molecule metabolic process"/>
    <property type="evidence" value="ECO:0007669"/>
    <property type="project" value="UniProtKB-ARBA"/>
</dbReference>
<name>A0A1G8FN12_9MICO</name>
<proteinExistence type="inferred from homology"/>
<evidence type="ECO:0000256" key="2">
    <source>
        <dbReference type="ARBA" id="ARBA00022723"/>
    </source>
</evidence>
<dbReference type="RefSeq" id="WP_092506930.1">
    <property type="nucleotide sequence ID" value="NZ_LT629695.1"/>
</dbReference>
<dbReference type="AlphaFoldDB" id="A0A1G8FN12"/>
<dbReference type="PANTHER" id="PTHR42796">
    <property type="entry name" value="FUMARYLACETOACETATE HYDROLASE DOMAIN-CONTAINING PROTEIN 2A-RELATED"/>
    <property type="match status" value="1"/>
</dbReference>
<evidence type="ECO:0000256" key="1">
    <source>
        <dbReference type="ARBA" id="ARBA00010211"/>
    </source>
</evidence>
<dbReference type="InterPro" id="IPR011234">
    <property type="entry name" value="Fumarylacetoacetase-like_C"/>
</dbReference>
<feature type="domain" description="Fumarylacetoacetase-like C-terminal" evidence="3">
    <location>
        <begin position="75"/>
        <end position="244"/>
    </location>
</feature>
<comment type="similarity">
    <text evidence="1">Belongs to the FAH family.</text>
</comment>
<dbReference type="Proteomes" id="UP000198822">
    <property type="component" value="Chromosome I"/>
</dbReference>
<protein>
    <submittedName>
        <fullName evidence="4">2-keto-4-pentenoate hydratase/2-oxohepta-3-ene-1,7-dioic acid hydratase (Catechol pathway)</fullName>
    </submittedName>
</protein>